<dbReference type="InterPro" id="IPR029071">
    <property type="entry name" value="Ubiquitin-like_domsf"/>
</dbReference>
<dbReference type="PANTHER" id="PTHR12555">
    <property type="entry name" value="UBIQUITIN FUSION DEGRADATON PROTEIN 1"/>
    <property type="match status" value="1"/>
</dbReference>
<name>A0ABR2Z2I3_9CHLO</name>
<evidence type="ECO:0000256" key="3">
    <source>
        <dbReference type="SAM" id="Coils"/>
    </source>
</evidence>
<protein>
    <recommendedName>
        <fullName evidence="5">UBX domain-containing protein</fullName>
    </recommendedName>
</protein>
<dbReference type="Gene3D" id="3.10.20.90">
    <property type="entry name" value="Phosphatidylinositol 3-kinase Catalytic Subunit, Chain A, domain 1"/>
    <property type="match status" value="1"/>
</dbReference>
<feature type="region of interest" description="Disordered" evidence="4">
    <location>
        <begin position="24"/>
        <end position="46"/>
    </location>
</feature>
<evidence type="ECO:0000313" key="6">
    <source>
        <dbReference type="EMBL" id="KAK9917875.1"/>
    </source>
</evidence>
<keyword evidence="2" id="KW-0833">Ubl conjugation pathway</keyword>
<dbReference type="Gene3D" id="3.10.330.10">
    <property type="match status" value="1"/>
</dbReference>
<dbReference type="SMART" id="SM00166">
    <property type="entry name" value="UBX"/>
    <property type="match status" value="1"/>
</dbReference>
<feature type="coiled-coil region" evidence="3">
    <location>
        <begin position="262"/>
        <end position="325"/>
    </location>
</feature>
<dbReference type="EMBL" id="JALJOT010000002">
    <property type="protein sequence ID" value="KAK9917875.1"/>
    <property type="molecule type" value="Genomic_DNA"/>
</dbReference>
<dbReference type="InterPro" id="IPR042299">
    <property type="entry name" value="Ufd1-like_Nn"/>
</dbReference>
<evidence type="ECO:0000256" key="2">
    <source>
        <dbReference type="ARBA" id="ARBA00022786"/>
    </source>
</evidence>
<dbReference type="Pfam" id="PF00789">
    <property type="entry name" value="UBX"/>
    <property type="match status" value="1"/>
</dbReference>
<comment type="similarity">
    <text evidence="1">Belongs to the UFD1 family.</text>
</comment>
<dbReference type="Gene3D" id="2.40.40.50">
    <property type="entry name" value="Ubiquitin fusion degradation protein UFD1, N-terminal domain"/>
    <property type="match status" value="1"/>
</dbReference>
<feature type="domain" description="UBX" evidence="5">
    <location>
        <begin position="336"/>
        <end position="418"/>
    </location>
</feature>
<gene>
    <name evidence="6" type="ORF">WJX75_009156</name>
</gene>
<evidence type="ECO:0000256" key="4">
    <source>
        <dbReference type="SAM" id="MobiDB-lite"/>
    </source>
</evidence>
<dbReference type="InterPro" id="IPR055417">
    <property type="entry name" value="UFD1_N1"/>
</dbReference>
<accession>A0ABR2Z2I3</accession>
<evidence type="ECO:0000313" key="7">
    <source>
        <dbReference type="Proteomes" id="UP001491310"/>
    </source>
</evidence>
<dbReference type="Pfam" id="PF24842">
    <property type="entry name" value="UFD1_N2"/>
    <property type="match status" value="1"/>
</dbReference>
<dbReference type="Proteomes" id="UP001491310">
    <property type="component" value="Unassembled WGS sequence"/>
</dbReference>
<dbReference type="InterPro" id="IPR055418">
    <property type="entry name" value="UFD1_N2"/>
</dbReference>
<reference evidence="6 7" key="1">
    <citation type="journal article" date="2024" name="Nat. Commun.">
        <title>Phylogenomics reveals the evolutionary origins of lichenization in chlorophyte algae.</title>
        <authorList>
            <person name="Puginier C."/>
            <person name="Libourel C."/>
            <person name="Otte J."/>
            <person name="Skaloud P."/>
            <person name="Haon M."/>
            <person name="Grisel S."/>
            <person name="Petersen M."/>
            <person name="Berrin J.G."/>
            <person name="Delaux P.M."/>
            <person name="Dal Grande F."/>
            <person name="Keller J."/>
        </authorList>
    </citation>
    <scope>NUCLEOTIDE SEQUENCE [LARGE SCALE GENOMIC DNA]</scope>
    <source>
        <strain evidence="6 7">SAG 216-7</strain>
    </source>
</reference>
<dbReference type="Pfam" id="PF03152">
    <property type="entry name" value="UFD1_N1"/>
    <property type="match status" value="1"/>
</dbReference>
<keyword evidence="3" id="KW-0175">Coiled coil</keyword>
<dbReference type="SUPFAM" id="SSF54236">
    <property type="entry name" value="Ubiquitin-like"/>
    <property type="match status" value="1"/>
</dbReference>
<organism evidence="6 7">
    <name type="scientific">Coccomyxa subellipsoidea</name>
    <dbReference type="NCBI Taxonomy" id="248742"/>
    <lineage>
        <taxon>Eukaryota</taxon>
        <taxon>Viridiplantae</taxon>
        <taxon>Chlorophyta</taxon>
        <taxon>core chlorophytes</taxon>
        <taxon>Trebouxiophyceae</taxon>
        <taxon>Trebouxiophyceae incertae sedis</taxon>
        <taxon>Coccomyxaceae</taxon>
        <taxon>Coccomyxa</taxon>
    </lineage>
</organism>
<dbReference type="InterPro" id="IPR004854">
    <property type="entry name" value="Ufd1-like"/>
</dbReference>
<dbReference type="InterPro" id="IPR001012">
    <property type="entry name" value="UBX_dom"/>
</dbReference>
<dbReference type="PANTHER" id="PTHR12555:SF13">
    <property type="entry name" value="UBIQUITIN RECOGNITION FACTOR IN ER-ASSOCIATED DEGRADATION PROTEIN 1"/>
    <property type="match status" value="1"/>
</dbReference>
<dbReference type="PROSITE" id="PS50033">
    <property type="entry name" value="UBX"/>
    <property type="match status" value="1"/>
</dbReference>
<sequence length="424" mass="46925">MLSGELARSAQKLQREQKQRFEALQRKAEREKAVQERLRKQREAHEEELRQRRLAELAAVEAERLQHEEAVAANNGVWWRARLRVVPIDVDTASEKGIRRGADKVLLPASVGEEMMRQDAPKNGAQLFEIASTSGATTHAGVLAFTAAEGTVGMPPQVARNVFGDGTSVPPEGATVDVLYKRLPKGKYVRFQPRSADFQKEVGADVRAVLEAALERHSTLSEGDWISVPFAGRAFDLFVQKLRPGRAVSVIDTEMEAEVEPSLETEQRLAQEEAARAEAERRREIELAAMAQEALRQAAEAKQREREEQDAAAQAAVDLERLRQEKAAALPPEPPLEESVTSCLIRLPNGARFSRRFRASDPLLHLFDFVDAQEGAGEGPGSYRLVAQFPRRVIGPHLPAPDATLADVGLASRQEVLLLEPLRS</sequence>
<evidence type="ECO:0000256" key="1">
    <source>
        <dbReference type="ARBA" id="ARBA00006043"/>
    </source>
</evidence>
<evidence type="ECO:0000259" key="5">
    <source>
        <dbReference type="PROSITE" id="PS50033"/>
    </source>
</evidence>
<keyword evidence="7" id="KW-1185">Reference proteome</keyword>
<comment type="caution">
    <text evidence="6">The sequence shown here is derived from an EMBL/GenBank/DDBJ whole genome shotgun (WGS) entry which is preliminary data.</text>
</comment>
<proteinExistence type="inferred from homology"/>